<protein>
    <submittedName>
        <fullName evidence="1">Uncharacterized protein</fullName>
    </submittedName>
</protein>
<accession>A0ABT5H551</accession>
<dbReference type="Proteomes" id="UP001215398">
    <property type="component" value="Unassembled WGS sequence"/>
</dbReference>
<sequence>MVELYPEVENLQNYYKSDTIILKEVRELEDKKYSVALTNKFTNGFGKSTESDIIIYTKPKDDKKPGDGYVIYDSKGLCNLSDDPIYMFAKRKGYIQGDTLTDQQISKKYSEASTAIISLSLKFYTYLTENVTIAK</sequence>
<dbReference type="EMBL" id="JAQPYS010000031">
    <property type="protein sequence ID" value="MDC7135577.1"/>
    <property type="molecule type" value="Genomic_DNA"/>
</dbReference>
<reference evidence="1 2" key="1">
    <citation type="submission" date="2023-01" db="EMBL/GenBank/DDBJ databases">
        <title>Exploring GABA producing Bacteroides strains toward improving mental health.</title>
        <authorList>
            <person name="Yousuf B."/>
            <person name="Bouhlel N.E."/>
            <person name="Mottawea W."/>
            <person name="Hammami R."/>
        </authorList>
    </citation>
    <scope>NUCLEOTIDE SEQUENCE [LARGE SCALE GENOMIC DNA]</scope>
    <source>
        <strain evidence="1 2">UO.H1054</strain>
    </source>
</reference>
<comment type="caution">
    <text evidence="1">The sequence shown here is derived from an EMBL/GenBank/DDBJ whole genome shotgun (WGS) entry which is preliminary data.</text>
</comment>
<organism evidence="1 2">
    <name type="scientific">Bacteroides zhangwenhongii</name>
    <dbReference type="NCBI Taxonomy" id="2650157"/>
    <lineage>
        <taxon>Bacteria</taxon>
        <taxon>Pseudomonadati</taxon>
        <taxon>Bacteroidota</taxon>
        <taxon>Bacteroidia</taxon>
        <taxon>Bacteroidales</taxon>
        <taxon>Bacteroidaceae</taxon>
        <taxon>Bacteroides</taxon>
    </lineage>
</organism>
<evidence type="ECO:0000313" key="1">
    <source>
        <dbReference type="EMBL" id="MDC7135577.1"/>
    </source>
</evidence>
<keyword evidence="2" id="KW-1185">Reference proteome</keyword>
<dbReference type="RefSeq" id="WP_272709345.1">
    <property type="nucleotide sequence ID" value="NZ_JAQPYS010000031.1"/>
</dbReference>
<proteinExistence type="predicted"/>
<name>A0ABT5H551_9BACE</name>
<gene>
    <name evidence="1" type="ORF">PQG98_04355</name>
</gene>
<evidence type="ECO:0000313" key="2">
    <source>
        <dbReference type="Proteomes" id="UP001215398"/>
    </source>
</evidence>